<evidence type="ECO:0000256" key="7">
    <source>
        <dbReference type="ARBA" id="ARBA00023180"/>
    </source>
</evidence>
<comment type="subcellular location">
    <subcellularLocation>
        <location evidence="1">Membrane</location>
        <topology evidence="1">Single-pass type I membrane protein</topology>
    </subcellularLocation>
</comment>
<keyword evidence="9" id="KW-1185">Reference proteome</keyword>
<dbReference type="InterPro" id="IPR001611">
    <property type="entry name" value="Leu-rich_rpt"/>
</dbReference>
<protein>
    <submittedName>
        <fullName evidence="8">Uncharacterized protein</fullName>
    </submittedName>
</protein>
<accession>A0A7J6HX49</accession>
<dbReference type="Gene3D" id="3.80.10.10">
    <property type="entry name" value="Ribonuclease Inhibitor"/>
    <property type="match status" value="1"/>
</dbReference>
<evidence type="ECO:0000313" key="8">
    <source>
        <dbReference type="EMBL" id="KAF4398970.1"/>
    </source>
</evidence>
<dbReference type="PANTHER" id="PTHR48063">
    <property type="entry name" value="LRR RECEPTOR-LIKE KINASE"/>
    <property type="match status" value="1"/>
</dbReference>
<evidence type="ECO:0000256" key="2">
    <source>
        <dbReference type="ARBA" id="ARBA00022692"/>
    </source>
</evidence>
<dbReference type="Pfam" id="PF00560">
    <property type="entry name" value="LRR_1"/>
    <property type="match status" value="3"/>
</dbReference>
<evidence type="ECO:0000313" key="9">
    <source>
        <dbReference type="Proteomes" id="UP000583929"/>
    </source>
</evidence>
<dbReference type="InterPro" id="IPR032675">
    <property type="entry name" value="LRR_dom_sf"/>
</dbReference>
<evidence type="ECO:0000256" key="6">
    <source>
        <dbReference type="ARBA" id="ARBA00023170"/>
    </source>
</evidence>
<dbReference type="Pfam" id="PF13855">
    <property type="entry name" value="LRR_8"/>
    <property type="match status" value="1"/>
</dbReference>
<keyword evidence="4" id="KW-1133">Transmembrane helix</keyword>
<keyword evidence="2" id="KW-0812">Transmembrane</keyword>
<gene>
    <name evidence="8" type="ORF">G4B88_023564</name>
</gene>
<sequence>MGKLCNLEEFHLTSNNYEGNVSMVFEILSSKILDEMRGFKNLQSLSLSVNKFSGPMPMSIFGKLVSLKSLSLSFNNFSGALPEFPASLSKLELLELLLNSNSLSLCYSSQESLYISSNKLSGSLPTSFGSLSNLEYLFIDSNNFKGDDVSEVHFANLTKLKFIYASRNKLSMKVGSKWVPPFSLENIELRNWNLGPHYPIWLKSRKDISQIDISNTGILGVILQWFWNNFFSNRFITVDISENQIYGEIPNFPNDISCLLNMSFNNLTGPVPRIPISDMLDLSNNYLSGNISNFLCDPTSYQREVLIKP</sequence>
<dbReference type="PANTHER" id="PTHR48063:SF112">
    <property type="entry name" value="RECEPTOR LIKE PROTEIN 30-LIKE"/>
    <property type="match status" value="1"/>
</dbReference>
<evidence type="ECO:0000256" key="5">
    <source>
        <dbReference type="ARBA" id="ARBA00023136"/>
    </source>
</evidence>
<proteinExistence type="predicted"/>
<comment type="caution">
    <text evidence="8">The sequence shown here is derived from an EMBL/GenBank/DDBJ whole genome shotgun (WGS) entry which is preliminary data.</text>
</comment>
<organism evidence="8 9">
    <name type="scientific">Cannabis sativa</name>
    <name type="common">Hemp</name>
    <name type="synonym">Marijuana</name>
    <dbReference type="NCBI Taxonomy" id="3483"/>
    <lineage>
        <taxon>Eukaryota</taxon>
        <taxon>Viridiplantae</taxon>
        <taxon>Streptophyta</taxon>
        <taxon>Embryophyta</taxon>
        <taxon>Tracheophyta</taxon>
        <taxon>Spermatophyta</taxon>
        <taxon>Magnoliopsida</taxon>
        <taxon>eudicotyledons</taxon>
        <taxon>Gunneridae</taxon>
        <taxon>Pentapetalae</taxon>
        <taxon>rosids</taxon>
        <taxon>fabids</taxon>
        <taxon>Rosales</taxon>
        <taxon>Cannabaceae</taxon>
        <taxon>Cannabis</taxon>
    </lineage>
</organism>
<dbReference type="InterPro" id="IPR046956">
    <property type="entry name" value="RLP23-like"/>
</dbReference>
<keyword evidence="7" id="KW-0325">Glycoprotein</keyword>
<dbReference type="AlphaFoldDB" id="A0A7J6HX49"/>
<evidence type="ECO:0000256" key="3">
    <source>
        <dbReference type="ARBA" id="ARBA00022729"/>
    </source>
</evidence>
<reference evidence="8 9" key="1">
    <citation type="journal article" date="2020" name="bioRxiv">
        <title>Sequence and annotation of 42 cannabis genomes reveals extensive copy number variation in cannabinoid synthesis and pathogen resistance genes.</title>
        <authorList>
            <person name="Mckernan K.J."/>
            <person name="Helbert Y."/>
            <person name="Kane L.T."/>
            <person name="Ebling H."/>
            <person name="Zhang L."/>
            <person name="Liu B."/>
            <person name="Eaton Z."/>
            <person name="Mclaughlin S."/>
            <person name="Kingan S."/>
            <person name="Baybayan P."/>
            <person name="Concepcion G."/>
            <person name="Jordan M."/>
            <person name="Riva A."/>
            <person name="Barbazuk W."/>
            <person name="Harkins T."/>
        </authorList>
    </citation>
    <scope>NUCLEOTIDE SEQUENCE [LARGE SCALE GENOMIC DNA]</scope>
    <source>
        <strain evidence="9">cv. Jamaican Lion 4</strain>
        <tissue evidence="8">Leaf</tissue>
    </source>
</reference>
<dbReference type="SUPFAM" id="SSF52058">
    <property type="entry name" value="L domain-like"/>
    <property type="match status" value="1"/>
</dbReference>
<name>A0A7J6HX49_CANSA</name>
<keyword evidence="3" id="KW-0732">Signal</keyword>
<dbReference type="EMBL" id="JAATIQ010000022">
    <property type="protein sequence ID" value="KAF4398970.1"/>
    <property type="molecule type" value="Genomic_DNA"/>
</dbReference>
<evidence type="ECO:0000256" key="4">
    <source>
        <dbReference type="ARBA" id="ARBA00022989"/>
    </source>
</evidence>
<keyword evidence="6" id="KW-0675">Receptor</keyword>
<dbReference type="Proteomes" id="UP000583929">
    <property type="component" value="Unassembled WGS sequence"/>
</dbReference>
<dbReference type="GO" id="GO:0016020">
    <property type="term" value="C:membrane"/>
    <property type="evidence" value="ECO:0007669"/>
    <property type="project" value="UniProtKB-SubCell"/>
</dbReference>
<keyword evidence="5" id="KW-0472">Membrane</keyword>
<evidence type="ECO:0000256" key="1">
    <source>
        <dbReference type="ARBA" id="ARBA00004479"/>
    </source>
</evidence>